<dbReference type="InterPro" id="IPR050585">
    <property type="entry name" value="Xaa-Pro_dipeptidyl-ppase/CocE"/>
</dbReference>
<feature type="domain" description="Peptidase S9 prolyl oligopeptidase catalytic" evidence="2">
    <location>
        <begin position="574"/>
        <end position="777"/>
    </location>
</feature>
<evidence type="ECO:0000256" key="1">
    <source>
        <dbReference type="SAM" id="MobiDB-lite"/>
    </source>
</evidence>
<evidence type="ECO:0000313" key="4">
    <source>
        <dbReference type="Proteomes" id="UP001562065"/>
    </source>
</evidence>
<dbReference type="Gene3D" id="3.40.50.1820">
    <property type="entry name" value="alpha/beta hydrolase"/>
    <property type="match status" value="1"/>
</dbReference>
<feature type="region of interest" description="Disordered" evidence="1">
    <location>
        <begin position="450"/>
        <end position="530"/>
    </location>
</feature>
<dbReference type="InterPro" id="IPR029058">
    <property type="entry name" value="AB_hydrolase_fold"/>
</dbReference>
<gene>
    <name evidence="3" type="ORF">AB5I84_06100</name>
</gene>
<proteinExistence type="predicted"/>
<protein>
    <submittedName>
        <fullName evidence="3">Prolyl oligopeptidase family serine peptidase</fullName>
    </submittedName>
</protein>
<reference evidence="3 4" key="1">
    <citation type="submission" date="2024-07" db="EMBL/GenBank/DDBJ databases">
        <authorList>
            <person name="Ren Q."/>
        </authorList>
    </citation>
    <scope>NUCLEOTIDE SEQUENCE [LARGE SCALE GENOMIC DNA]</scope>
    <source>
        <strain evidence="3 4">REN37</strain>
    </source>
</reference>
<dbReference type="PANTHER" id="PTHR43056">
    <property type="entry name" value="PEPTIDASE S9 PROLYL OLIGOPEPTIDASE"/>
    <property type="match status" value="1"/>
</dbReference>
<dbReference type="InterPro" id="IPR001375">
    <property type="entry name" value="Peptidase_S9_cat"/>
</dbReference>
<dbReference type="SUPFAM" id="SSF82171">
    <property type="entry name" value="DPP6 N-terminal domain-like"/>
    <property type="match status" value="1"/>
</dbReference>
<dbReference type="EMBL" id="JBGCUO010000001">
    <property type="protein sequence ID" value="MEY1661719.1"/>
    <property type="molecule type" value="Genomic_DNA"/>
</dbReference>
<organism evidence="3 4">
    <name type="scientific">Isoalcanivorax beigongshangi</name>
    <dbReference type="NCBI Taxonomy" id="3238810"/>
    <lineage>
        <taxon>Bacteria</taxon>
        <taxon>Pseudomonadati</taxon>
        <taxon>Pseudomonadota</taxon>
        <taxon>Gammaproteobacteria</taxon>
        <taxon>Oceanospirillales</taxon>
        <taxon>Alcanivoracaceae</taxon>
        <taxon>Isoalcanivorax</taxon>
    </lineage>
</organism>
<dbReference type="RefSeq" id="WP_369454968.1">
    <property type="nucleotide sequence ID" value="NZ_JBGCUO010000001.1"/>
</dbReference>
<evidence type="ECO:0000313" key="3">
    <source>
        <dbReference type="EMBL" id="MEY1661719.1"/>
    </source>
</evidence>
<dbReference type="SUPFAM" id="SSF53474">
    <property type="entry name" value="alpha/beta-Hydrolases"/>
    <property type="match status" value="1"/>
</dbReference>
<feature type="compositionally biased region" description="Basic and acidic residues" evidence="1">
    <location>
        <begin position="464"/>
        <end position="474"/>
    </location>
</feature>
<dbReference type="Proteomes" id="UP001562065">
    <property type="component" value="Unassembled WGS sequence"/>
</dbReference>
<name>A0ABV4AFU9_9GAMM</name>
<sequence>MSTTPNCFTAVERPPATELAELHGDAQRLVWLRCDADGQSSVWQWQGGQLQLLTSQQFSVRSRVYEYGGGAMALAGDSLVCVGEHDQQLYWLQPGQAPRPLTTDRRRRYGGLAWDAWRQRVLAVEEEAGWTHRLVAVDREGRRHVLHQGADFYASPAVSADGQQLAWVSWQRPHQPWTESRLCHWQLDAEGGLLQPLPGLAQTDSSVQQPCFDAQGRLGCLWDACGHWRLWVWQHSGWHGPLGSAADQTPAAWLLGRRHLAAAPSGGWFGVAKSPRGMTPHRFFDDTIQRLGSAEHGLLHAIAAAPGGCAVITHGHQQPARLLWLPDGGPAQVLDRVEDAVAVQRPRQPDELGGASTAASLIPSAAVMPQSPLLASDSLEHDVGLFSAAAADTSDLGRPAAGHGVDQAAAAWETVAPLQTQQASHPGSPMTEAEQQPVVAAQAIGVLATAAQGRGAEQSSARSHRPDQIGEERQVAPSMAGTPPIQARGLLPTAARGRSAEPSSACPRWSVQSGKEGQTSTPFIATPPMPEPVQAAGVPGWLYRPASGHGAALPAVVVLHGGPVSASHPVWSADTGFWTAQGWAVLAVNYCGSTGYGRGWRQALAGQWGEREVEDVLALTTALADRRVLDRQRLFLRGQSAGGYTLFNTLLRAPGLFRAAASRYGVADPLRLREQTHKLEADYIDWLIGDPVRVPERYVARSALARVDELRTPMIFFQGELDAIVPPAQTRDLEAALRRQGTLVAAHYYPDEGHGLRKRANQTHALQAEWQFYQQLLPRRSPCASSSTMA</sequence>
<comment type="caution">
    <text evidence="3">The sequence shown here is derived from an EMBL/GenBank/DDBJ whole genome shotgun (WGS) entry which is preliminary data.</text>
</comment>
<dbReference type="PANTHER" id="PTHR43056:SF5">
    <property type="entry name" value="PEPTIDASE S9 PROLYL OLIGOPEPTIDASE CATALYTIC DOMAIN-CONTAINING PROTEIN"/>
    <property type="match status" value="1"/>
</dbReference>
<keyword evidence="4" id="KW-1185">Reference proteome</keyword>
<evidence type="ECO:0000259" key="2">
    <source>
        <dbReference type="Pfam" id="PF00326"/>
    </source>
</evidence>
<dbReference type="Pfam" id="PF00326">
    <property type="entry name" value="Peptidase_S9"/>
    <property type="match status" value="1"/>
</dbReference>
<feature type="compositionally biased region" description="Polar residues" evidence="1">
    <location>
        <begin position="510"/>
        <end position="523"/>
    </location>
</feature>
<accession>A0ABV4AFU9</accession>